<dbReference type="InterPro" id="IPR022266">
    <property type="entry name" value="DtrJ-like"/>
</dbReference>
<organism evidence="2">
    <name type="scientific">Salmonella enterica</name>
    <name type="common">Salmonella choleraesuis</name>
    <dbReference type="NCBI Taxonomy" id="28901"/>
    <lineage>
        <taxon>Bacteria</taxon>
        <taxon>Pseudomonadati</taxon>
        <taxon>Pseudomonadota</taxon>
        <taxon>Gammaproteobacteria</taxon>
        <taxon>Enterobacterales</taxon>
        <taxon>Enterobacteriaceae</taxon>
        <taxon>Salmonella</taxon>
    </lineage>
</organism>
<dbReference type="Pfam" id="PF14348">
    <property type="entry name" value="DtrJ-like"/>
    <property type="match status" value="1"/>
</dbReference>
<accession>A0A5T5YIZ9</accession>
<keyword evidence="1" id="KW-0812">Transmembrane</keyword>
<sequence length="252" mass="28460">MSTQKNDTQTPPPPRKPPGLLTLVLWNWPIRLLAFLLVSWMVSVFIEWTGMFFFWSVQGASHAQSVMNTELGYLSVDFTQSLIFSSPSVTTMKWISSAYQWAFVDSGLLAWIQQEQRGTLNSSDSVVHFLGQLQAWLLSVLSDYLLALVYVTVVFAVRVFILVLSIPLFILVIIVAVIDGLCRRDLRRYGAGYESSFLYHHAKRFVKPAVYLPCLLYLSWPASIYPNLLLLPGALLLGLAVTVVTSTFKKYL</sequence>
<reference evidence="2" key="1">
    <citation type="submission" date="2018-08" db="EMBL/GenBank/DDBJ databases">
        <authorList>
            <consortium name="PulseNet: The National Subtyping Network for Foodborne Disease Surveillance"/>
            <person name="Tarr C.L."/>
            <person name="Trees E."/>
            <person name="Katz L.S."/>
            <person name="Carleton-Romer H.A."/>
            <person name="Stroika S."/>
            <person name="Kucerova Z."/>
            <person name="Roache K.F."/>
            <person name="Sabol A.L."/>
            <person name="Besser J."/>
            <person name="Gerner-Smidt P."/>
        </authorList>
    </citation>
    <scope>NUCLEOTIDE SEQUENCE</scope>
    <source>
        <strain evidence="2">PNUSAS048855</strain>
    </source>
</reference>
<keyword evidence="1" id="KW-0472">Membrane</keyword>
<evidence type="ECO:0000313" key="2">
    <source>
        <dbReference type="EMBL" id="EBM3646676.1"/>
    </source>
</evidence>
<feature type="transmembrane region" description="Helical" evidence="1">
    <location>
        <begin position="133"/>
        <end position="153"/>
    </location>
</feature>
<keyword evidence="1" id="KW-1133">Transmembrane helix</keyword>
<feature type="transmembrane region" description="Helical" evidence="1">
    <location>
        <begin position="20"/>
        <end position="46"/>
    </location>
</feature>
<evidence type="ECO:0000256" key="1">
    <source>
        <dbReference type="SAM" id="Phobius"/>
    </source>
</evidence>
<dbReference type="NCBIfam" id="TIGR03747">
    <property type="entry name" value="conj_TIGR03747"/>
    <property type="match status" value="1"/>
</dbReference>
<comment type="caution">
    <text evidence="2">The sequence shown here is derived from an EMBL/GenBank/DDBJ whole genome shotgun (WGS) entry which is preliminary data.</text>
</comment>
<protein>
    <submittedName>
        <fullName evidence="2">TIGR03747 family integrating conjugative element membrane protein</fullName>
    </submittedName>
</protein>
<dbReference type="AlphaFoldDB" id="A0A5T5YIZ9"/>
<gene>
    <name evidence="2" type="ORF">DXW22_15305</name>
</gene>
<feature type="transmembrane region" description="Helical" evidence="1">
    <location>
        <begin position="159"/>
        <end position="178"/>
    </location>
</feature>
<dbReference type="EMBL" id="AAGCHW010000040">
    <property type="protein sequence ID" value="EBM3646676.1"/>
    <property type="molecule type" value="Genomic_DNA"/>
</dbReference>
<proteinExistence type="predicted"/>
<feature type="transmembrane region" description="Helical" evidence="1">
    <location>
        <begin position="228"/>
        <end position="248"/>
    </location>
</feature>
<name>A0A5T5YIZ9_SALER</name>